<dbReference type="WBParaSite" id="nRc.2.0.1.t03137-RA">
    <property type="protein sequence ID" value="nRc.2.0.1.t03137-RA"/>
    <property type="gene ID" value="nRc.2.0.1.g03137"/>
</dbReference>
<proteinExistence type="predicted"/>
<dbReference type="FunFam" id="1.25.40.10:FF:000649">
    <property type="entry name" value="mRNA splicing factor (Prp1/Zer1), putative"/>
    <property type="match status" value="1"/>
</dbReference>
<dbReference type="InterPro" id="IPR003107">
    <property type="entry name" value="HAT"/>
</dbReference>
<dbReference type="PANTHER" id="PTHR11246">
    <property type="entry name" value="PRE-MRNA SPLICING FACTOR"/>
    <property type="match status" value="1"/>
</dbReference>
<evidence type="ECO:0000313" key="3">
    <source>
        <dbReference type="WBParaSite" id="nRc.2.0.1.t03137-RA"/>
    </source>
</evidence>
<dbReference type="GO" id="GO:0046540">
    <property type="term" value="C:U4/U6 x U5 tri-snRNP complex"/>
    <property type="evidence" value="ECO:0007669"/>
    <property type="project" value="TreeGrafter"/>
</dbReference>
<dbReference type="AlphaFoldDB" id="A0A915HP56"/>
<evidence type="ECO:0000256" key="1">
    <source>
        <dbReference type="ARBA" id="ARBA00022737"/>
    </source>
</evidence>
<protein>
    <submittedName>
        <fullName evidence="3">Pre-mRNA splicing factor</fullName>
    </submittedName>
</protein>
<dbReference type="InterPro" id="IPR045075">
    <property type="entry name" value="Syf1-like"/>
</dbReference>
<accession>A0A915HP56</accession>
<dbReference type="Gene3D" id="1.25.40.10">
    <property type="entry name" value="Tetratricopeptide repeat domain"/>
    <property type="match status" value="3"/>
</dbReference>
<dbReference type="SMART" id="SM00386">
    <property type="entry name" value="HAT"/>
    <property type="match status" value="7"/>
</dbReference>
<dbReference type="Pfam" id="PF14559">
    <property type="entry name" value="TPR_19"/>
    <property type="match status" value="1"/>
</dbReference>
<organism evidence="2 3">
    <name type="scientific">Romanomermis culicivorax</name>
    <name type="common">Nematode worm</name>
    <dbReference type="NCBI Taxonomy" id="13658"/>
    <lineage>
        <taxon>Eukaryota</taxon>
        <taxon>Metazoa</taxon>
        <taxon>Ecdysozoa</taxon>
        <taxon>Nematoda</taxon>
        <taxon>Enoplea</taxon>
        <taxon>Dorylaimia</taxon>
        <taxon>Mermithida</taxon>
        <taxon>Mermithoidea</taxon>
        <taxon>Mermithidae</taxon>
        <taxon>Romanomermis</taxon>
    </lineage>
</organism>
<name>A0A915HP56_ROMCU</name>
<dbReference type="GO" id="GO:0000244">
    <property type="term" value="P:spliceosomal tri-snRNP complex assembly"/>
    <property type="evidence" value="ECO:0007669"/>
    <property type="project" value="TreeGrafter"/>
</dbReference>
<dbReference type="FunFam" id="1.25.40.10:FF:000058">
    <property type="entry name" value="Pre-mRNA processing factor 6"/>
    <property type="match status" value="1"/>
</dbReference>
<dbReference type="OMA" id="CRIANAR"/>
<reference evidence="3" key="1">
    <citation type="submission" date="2022-11" db="UniProtKB">
        <authorList>
            <consortium name="WormBaseParasite"/>
        </authorList>
    </citation>
    <scope>IDENTIFICATION</scope>
</reference>
<keyword evidence="1" id="KW-0677">Repeat</keyword>
<dbReference type="PANTHER" id="PTHR11246:SF1">
    <property type="entry name" value="PRE-MRNA-PROCESSING FACTOR 6"/>
    <property type="match status" value="1"/>
</dbReference>
<sequence>MVEKIIERALLSLRANMVEINREQWLKDAIEAEKSGSVHTCQAITKAVLSIGIEEEDRKRTWLENADNYSQQGALECARAVYAVALKSFPNKKSVWLPAADFERKHGTRETLEALLQEAVEHCPKAEVLWLMYAKSKWLTGDVKAARSILASAFQANPNSEDIWLAAVKLESENNEYERARALLKKARESAPTARIWMKSARLEWCLNDMKTTEVLLDQGLKMYSDCAKLWMMSGQVKEQLGNVENARKVYIDGLKHCPNSVALWLLAVKLEVKNNNIIKARALCEKARLKNPKTPELCLQAIRIECTAGQKEIANSMLARALQECDTSGLLWAEAIFMEPRPARKSKSVQALTKCEHDHHVLLAVSKLFWTERKLNKAREWFNRTVKIGSDIGDAWAFFYKFELIHGTKENQQDIIDRCIKAEPRHGELWCSISKDIQNWRKSTAEILKLVANELSIPT</sequence>
<dbReference type="Proteomes" id="UP000887565">
    <property type="component" value="Unplaced"/>
</dbReference>
<keyword evidence="2" id="KW-1185">Reference proteome</keyword>
<evidence type="ECO:0000313" key="2">
    <source>
        <dbReference type="Proteomes" id="UP000887565"/>
    </source>
</evidence>
<dbReference type="InterPro" id="IPR011990">
    <property type="entry name" value="TPR-like_helical_dom_sf"/>
</dbReference>
<dbReference type="GO" id="GO:0071013">
    <property type="term" value="C:catalytic step 2 spliceosome"/>
    <property type="evidence" value="ECO:0007669"/>
    <property type="project" value="TreeGrafter"/>
</dbReference>
<dbReference type="SUPFAM" id="SSF48452">
    <property type="entry name" value="TPR-like"/>
    <property type="match status" value="3"/>
</dbReference>
<dbReference type="Pfam" id="PF13428">
    <property type="entry name" value="TPR_14"/>
    <property type="match status" value="1"/>
</dbReference>